<gene>
    <name evidence="3" type="ORF">ACFOW3_21575</name>
</gene>
<comment type="caution">
    <text evidence="3">The sequence shown here is derived from an EMBL/GenBank/DDBJ whole genome shotgun (WGS) entry which is preliminary data.</text>
</comment>
<reference evidence="4" key="1">
    <citation type="journal article" date="2019" name="Int. J. Syst. Evol. Microbiol.">
        <title>The Global Catalogue of Microorganisms (GCM) 10K type strain sequencing project: providing services to taxonomists for standard genome sequencing and annotation.</title>
        <authorList>
            <consortium name="The Broad Institute Genomics Platform"/>
            <consortium name="The Broad Institute Genome Sequencing Center for Infectious Disease"/>
            <person name="Wu L."/>
            <person name="Ma J."/>
        </authorList>
    </citation>
    <scope>NUCLEOTIDE SEQUENCE [LARGE SCALE GENOMIC DNA]</scope>
    <source>
        <strain evidence="4">CCUG 2113</strain>
    </source>
</reference>
<dbReference type="Gene3D" id="3.10.450.50">
    <property type="match status" value="1"/>
</dbReference>
<dbReference type="SUPFAM" id="SSF54427">
    <property type="entry name" value="NTF2-like"/>
    <property type="match status" value="1"/>
</dbReference>
<organism evidence="3 4">
    <name type="scientific">Acidovorax facilis</name>
    <dbReference type="NCBI Taxonomy" id="12917"/>
    <lineage>
        <taxon>Bacteria</taxon>
        <taxon>Pseudomonadati</taxon>
        <taxon>Pseudomonadota</taxon>
        <taxon>Betaproteobacteria</taxon>
        <taxon>Burkholderiales</taxon>
        <taxon>Comamonadaceae</taxon>
        <taxon>Acidovorax</taxon>
    </lineage>
</organism>
<evidence type="ECO:0000256" key="1">
    <source>
        <dbReference type="HAMAP-Rule" id="MF_00612"/>
    </source>
</evidence>
<dbReference type="PANTHER" id="PTHR33747">
    <property type="entry name" value="UPF0225 PROTEIN SCO1677"/>
    <property type="match status" value="1"/>
</dbReference>
<dbReference type="InterPro" id="IPR023006">
    <property type="entry name" value="YchJ-like"/>
</dbReference>
<dbReference type="PANTHER" id="PTHR33747:SF1">
    <property type="entry name" value="ADENYLATE CYCLASE-ASSOCIATED CAP C-TERMINAL DOMAIN-CONTAINING PROTEIN"/>
    <property type="match status" value="1"/>
</dbReference>
<dbReference type="RefSeq" id="WP_055393016.1">
    <property type="nucleotide sequence ID" value="NZ_JAMXAX010000013.1"/>
</dbReference>
<sequence>MNHNDPCPCGRTQAAPGKSAKAAALSYGDCCGRYLDHWDDAAAPDAESLMRSRYTAFVLERGDYLQATWHPGTRPADLDFDPGTKWLGLEVRSHRSTGEDRAEVEFVARYRVGGRAVRLHETSRFVREDGCWFYVDGDIHS</sequence>
<dbReference type="InterPro" id="IPR048469">
    <property type="entry name" value="YchJ-like_M"/>
</dbReference>
<dbReference type="HAMAP" id="MF_00612">
    <property type="entry name" value="UPF0225"/>
    <property type="match status" value="1"/>
</dbReference>
<dbReference type="InterPro" id="IPR032710">
    <property type="entry name" value="NTF2-like_dom_sf"/>
</dbReference>
<dbReference type="Pfam" id="PF17775">
    <property type="entry name" value="YchJ_M-like"/>
    <property type="match status" value="1"/>
</dbReference>
<name>A0ABV8DF70_9BURK</name>
<evidence type="ECO:0000313" key="4">
    <source>
        <dbReference type="Proteomes" id="UP001595693"/>
    </source>
</evidence>
<protein>
    <recommendedName>
        <fullName evidence="1">UPF0225 protein ACFOW3_21575</fullName>
    </recommendedName>
</protein>
<accession>A0ABV8DF70</accession>
<feature type="domain" description="YchJ-like middle NTF2-like" evidence="2">
    <location>
        <begin position="45"/>
        <end position="137"/>
    </location>
</feature>
<comment type="similarity">
    <text evidence="1">Belongs to the UPF0225 family.</text>
</comment>
<evidence type="ECO:0000259" key="2">
    <source>
        <dbReference type="Pfam" id="PF17775"/>
    </source>
</evidence>
<evidence type="ECO:0000313" key="3">
    <source>
        <dbReference type="EMBL" id="MFC3937218.1"/>
    </source>
</evidence>
<proteinExistence type="inferred from homology"/>
<dbReference type="Proteomes" id="UP001595693">
    <property type="component" value="Unassembled WGS sequence"/>
</dbReference>
<dbReference type="EMBL" id="JBHSAJ010000063">
    <property type="protein sequence ID" value="MFC3937218.1"/>
    <property type="molecule type" value="Genomic_DNA"/>
</dbReference>
<keyword evidence="4" id="KW-1185">Reference proteome</keyword>